<dbReference type="SUPFAM" id="SSF51197">
    <property type="entry name" value="Clavaminate synthase-like"/>
    <property type="match status" value="1"/>
</dbReference>
<gene>
    <name evidence="3" type="primary">Contig13059.g13927</name>
    <name evidence="3" type="ORF">STYLEM_13240</name>
</gene>
<proteinExistence type="inferred from homology"/>
<evidence type="ECO:0000259" key="2">
    <source>
        <dbReference type="Pfam" id="PF05118"/>
    </source>
</evidence>
<reference evidence="3 4" key="1">
    <citation type="submission" date="2014-06" db="EMBL/GenBank/DDBJ databases">
        <authorList>
            <person name="Swart Estienne"/>
        </authorList>
    </citation>
    <scope>NUCLEOTIDE SEQUENCE [LARGE SCALE GENOMIC DNA]</scope>
    <source>
        <strain evidence="3 4">130c</strain>
    </source>
</reference>
<dbReference type="GO" id="GO:0062101">
    <property type="term" value="F:peptidyl-aspartic acid 3-dioxygenase activity"/>
    <property type="evidence" value="ECO:0007669"/>
    <property type="project" value="InterPro"/>
</dbReference>
<dbReference type="GO" id="GO:0005783">
    <property type="term" value="C:endoplasmic reticulum"/>
    <property type="evidence" value="ECO:0007669"/>
    <property type="project" value="TreeGrafter"/>
</dbReference>
<dbReference type="InterPro" id="IPR027443">
    <property type="entry name" value="IPNS-like_sf"/>
</dbReference>
<dbReference type="InterPro" id="IPR007803">
    <property type="entry name" value="Asp/Arg/Pro-Hydrxlase"/>
</dbReference>
<organism evidence="3 4">
    <name type="scientific">Stylonychia lemnae</name>
    <name type="common">Ciliate</name>
    <dbReference type="NCBI Taxonomy" id="5949"/>
    <lineage>
        <taxon>Eukaryota</taxon>
        <taxon>Sar</taxon>
        <taxon>Alveolata</taxon>
        <taxon>Ciliophora</taxon>
        <taxon>Intramacronucleata</taxon>
        <taxon>Spirotrichea</taxon>
        <taxon>Stichotrichia</taxon>
        <taxon>Sporadotrichida</taxon>
        <taxon>Oxytrichidae</taxon>
        <taxon>Stylonychinae</taxon>
        <taxon>Stylonychia</taxon>
    </lineage>
</organism>
<dbReference type="Pfam" id="PF05118">
    <property type="entry name" value="Asp_Arg_Hydrox"/>
    <property type="match status" value="1"/>
</dbReference>
<name>A0A078ATK2_STYLE</name>
<dbReference type="Gene3D" id="2.60.120.330">
    <property type="entry name" value="B-lactam Antibiotic, Isopenicillin N Synthase, Chain"/>
    <property type="match status" value="1"/>
</dbReference>
<comment type="similarity">
    <text evidence="1">Belongs to the aspartyl/asparaginyl beta-hydroxylase family.</text>
</comment>
<protein>
    <submittedName>
        <fullName evidence="3">Aspartyl asparaginyl beta-hydroxylase</fullName>
    </submittedName>
</protein>
<evidence type="ECO:0000256" key="1">
    <source>
        <dbReference type="ARBA" id="ARBA00007730"/>
    </source>
</evidence>
<dbReference type="InterPro" id="IPR039038">
    <property type="entry name" value="ASPH"/>
</dbReference>
<dbReference type="AlphaFoldDB" id="A0A078ATK2"/>
<keyword evidence="4" id="KW-1185">Reference proteome</keyword>
<dbReference type="OrthoDB" id="438431at2759"/>
<sequence>MSPVLAAKKFWDKKEFDWVDEFVSYQDVFIKENPNSTKIGCILNAYIMEFKFKVQGNIGKEYQGAWNLKYQESRLNVLESMLHILIHIEARNGNENKRLKVILLLIGADGSKMKFSDEWVYHQARNLFIFDDNFVHEVQNEVNTKRLIFIIDIWHPDYSDEEIQFFEVLEKESYKMGLIQRCYDKGINMEEQNRIISQQPTNITESMAEYEQNIFFSDK</sequence>
<evidence type="ECO:0000313" key="3">
    <source>
        <dbReference type="EMBL" id="CDW84183.1"/>
    </source>
</evidence>
<dbReference type="PANTHER" id="PTHR12366">
    <property type="entry name" value="ASPARTYL/ASPARAGINYL BETA-HYDROXYLASE"/>
    <property type="match status" value="1"/>
</dbReference>
<evidence type="ECO:0000313" key="4">
    <source>
        <dbReference type="Proteomes" id="UP000039865"/>
    </source>
</evidence>
<dbReference type="InParanoid" id="A0A078ATK2"/>
<dbReference type="Proteomes" id="UP000039865">
    <property type="component" value="Unassembled WGS sequence"/>
</dbReference>
<dbReference type="EMBL" id="CCKQ01012552">
    <property type="protein sequence ID" value="CDW84183.1"/>
    <property type="molecule type" value="Genomic_DNA"/>
</dbReference>
<dbReference type="PANTHER" id="PTHR12366:SF32">
    <property type="entry name" value="ASPARTATE BETA-HYDROXYLASE ISOFORM X1"/>
    <property type="match status" value="1"/>
</dbReference>
<accession>A0A078ATK2</accession>
<feature type="domain" description="Aspartyl/asparaginy/proline hydroxylase" evidence="2">
    <location>
        <begin position="74"/>
        <end position="156"/>
    </location>
</feature>